<dbReference type="Gene3D" id="3.40.50.300">
    <property type="entry name" value="P-loop containing nucleotide triphosphate hydrolases"/>
    <property type="match status" value="1"/>
</dbReference>
<proteinExistence type="inferred from homology"/>
<gene>
    <name evidence="5" type="ORF">DICPUDRAFT_159601</name>
</gene>
<dbReference type="AlphaFoldDB" id="F1A4I4"/>
<evidence type="ECO:0000256" key="4">
    <source>
        <dbReference type="RuleBase" id="RU003330"/>
    </source>
</evidence>
<keyword evidence="1 4" id="KW-0808">Transferase</keyword>
<accession>F1A4I4</accession>
<dbReference type="OMA" id="LIFNQAW"/>
<dbReference type="GeneID" id="10506958"/>
<evidence type="ECO:0000256" key="3">
    <source>
        <dbReference type="ARBA" id="ARBA00022777"/>
    </source>
</evidence>
<dbReference type="PANTHER" id="PTHR23359">
    <property type="entry name" value="NUCLEOTIDE KINASE"/>
    <property type="match status" value="1"/>
</dbReference>
<dbReference type="STRING" id="5786.F1A4I4"/>
<organism evidence="5 6">
    <name type="scientific">Dictyostelium purpureum</name>
    <name type="common">Slime mold</name>
    <dbReference type="NCBI Taxonomy" id="5786"/>
    <lineage>
        <taxon>Eukaryota</taxon>
        <taxon>Amoebozoa</taxon>
        <taxon>Evosea</taxon>
        <taxon>Eumycetozoa</taxon>
        <taxon>Dictyostelia</taxon>
        <taxon>Dictyosteliales</taxon>
        <taxon>Dictyosteliaceae</taxon>
        <taxon>Dictyostelium</taxon>
    </lineage>
</organism>
<evidence type="ECO:0000313" key="5">
    <source>
        <dbReference type="EMBL" id="EGC28901.1"/>
    </source>
</evidence>
<sequence length="470" mass="54217">MIKINKNLITTTLYKNLCINNYKQCFYSTFNNIYNTTSYNKKTNDNNKIINNCYKKRFYLSPPPPLFKNVSNIETSSEPIDSSVNKDDLEIKDPSIIFNTVWNKMEQKYGKENMKFPQEIILVAGAPGSGKGTNTPFICSVRGISSTPVVMSSLLNNTEAKAIKSTGGMVSDSFVFQTILEELRKPEYRSGVVVDGFPRTTIQVELANSLYEKMKEMRKAFFNTPIAHGFPRPIFRVTVLFVEEKESIDRQLRRGEITRDTNKKLKEQGLPLLEERDTDLSEEAARKRYKIFRDHYSTLQTLKKHFPFSIIDASKTLDKVQQAILKEFKYQSSLELTQETYDLIQRIPLVTELTQHARVDLIQRLDNYQNRHTDLFTSVVHVVEKEFIPTIRRQAIAGSALIRVNNSIFSSPLAIDMALDVLSERGFRATIDIRTTYIPIRIDPTTYEITNLSQTEYQFKVDFEKPVIRD</sequence>
<dbReference type="CDD" id="cd01428">
    <property type="entry name" value="ADK"/>
    <property type="match status" value="1"/>
</dbReference>
<dbReference type="KEGG" id="dpp:DICPUDRAFT_159601"/>
<dbReference type="Pfam" id="PF00406">
    <property type="entry name" value="ADK"/>
    <property type="match status" value="1"/>
</dbReference>
<dbReference type="InterPro" id="IPR027417">
    <property type="entry name" value="P-loop_NTPase"/>
</dbReference>
<reference evidence="6" key="1">
    <citation type="journal article" date="2011" name="Genome Biol.">
        <title>Comparative genomics of the social amoebae Dictyostelium discoideum and Dictyostelium purpureum.</title>
        <authorList>
            <consortium name="US DOE Joint Genome Institute (JGI-PGF)"/>
            <person name="Sucgang R."/>
            <person name="Kuo A."/>
            <person name="Tian X."/>
            <person name="Salerno W."/>
            <person name="Parikh A."/>
            <person name="Feasley C.L."/>
            <person name="Dalin E."/>
            <person name="Tu H."/>
            <person name="Huang E."/>
            <person name="Barry K."/>
            <person name="Lindquist E."/>
            <person name="Shapiro H."/>
            <person name="Bruce D."/>
            <person name="Schmutz J."/>
            <person name="Salamov A."/>
            <person name="Fey P."/>
            <person name="Gaudet P."/>
            <person name="Anjard C."/>
            <person name="Babu M.M."/>
            <person name="Basu S."/>
            <person name="Bushmanova Y."/>
            <person name="van der Wel H."/>
            <person name="Katoh-Kurasawa M."/>
            <person name="Dinh C."/>
            <person name="Coutinho P.M."/>
            <person name="Saito T."/>
            <person name="Elias M."/>
            <person name="Schaap P."/>
            <person name="Kay R.R."/>
            <person name="Henrissat B."/>
            <person name="Eichinger L."/>
            <person name="Rivero F."/>
            <person name="Putnam N.H."/>
            <person name="West C.M."/>
            <person name="Loomis W.F."/>
            <person name="Chisholm R.L."/>
            <person name="Shaulsky G."/>
            <person name="Strassmann J.E."/>
            <person name="Queller D.C."/>
            <person name="Kuspa A."/>
            <person name="Grigoriev I.V."/>
        </authorList>
    </citation>
    <scope>NUCLEOTIDE SEQUENCE [LARGE SCALE GENOMIC DNA]</scope>
    <source>
        <strain evidence="6">QSDP1</strain>
    </source>
</reference>
<evidence type="ECO:0000256" key="2">
    <source>
        <dbReference type="ARBA" id="ARBA00022741"/>
    </source>
</evidence>
<dbReference type="GO" id="GO:0004017">
    <property type="term" value="F:AMP kinase activity"/>
    <property type="evidence" value="ECO:0000318"/>
    <property type="project" value="GO_Central"/>
</dbReference>
<dbReference type="PROSITE" id="PS00113">
    <property type="entry name" value="ADENYLATE_KINASE"/>
    <property type="match status" value="1"/>
</dbReference>
<keyword evidence="2" id="KW-0547">Nucleotide-binding</keyword>
<dbReference type="InterPro" id="IPR033690">
    <property type="entry name" value="Adenylat_kinase_CS"/>
</dbReference>
<dbReference type="GO" id="GO:0005739">
    <property type="term" value="C:mitochondrion"/>
    <property type="evidence" value="ECO:0000318"/>
    <property type="project" value="GO_Central"/>
</dbReference>
<dbReference type="FunCoup" id="F1A4I4">
    <property type="interactions" value="1"/>
</dbReference>
<evidence type="ECO:0000313" key="6">
    <source>
        <dbReference type="Proteomes" id="UP000001064"/>
    </source>
</evidence>
<dbReference type="eggNOG" id="KOG3078">
    <property type="taxonomic scope" value="Eukaryota"/>
</dbReference>
<dbReference type="Proteomes" id="UP000001064">
    <property type="component" value="Unassembled WGS sequence"/>
</dbReference>
<dbReference type="RefSeq" id="XP_003294578.1">
    <property type="nucleotide sequence ID" value="XM_003294530.1"/>
</dbReference>
<comment type="similarity">
    <text evidence="4">Belongs to the adenylate kinase family.</text>
</comment>
<evidence type="ECO:0000256" key="1">
    <source>
        <dbReference type="ARBA" id="ARBA00022679"/>
    </source>
</evidence>
<dbReference type="InterPro" id="IPR000850">
    <property type="entry name" value="Adenylat/UMP-CMP_kin"/>
</dbReference>
<dbReference type="SUPFAM" id="SSF52540">
    <property type="entry name" value="P-loop containing nucleoside triphosphate hydrolases"/>
    <property type="match status" value="1"/>
</dbReference>
<dbReference type="VEuPathDB" id="AmoebaDB:DICPUDRAFT_159601"/>
<dbReference type="InParanoid" id="F1A4I4"/>
<dbReference type="PRINTS" id="PR00094">
    <property type="entry name" value="ADENYLTKNASE"/>
</dbReference>
<protein>
    <recommendedName>
        <fullName evidence="7">Adenylate kinase</fullName>
    </recommendedName>
</protein>
<name>F1A4I4_DICPU</name>
<dbReference type="OrthoDB" id="248923at2759"/>
<dbReference type="GO" id="GO:0005524">
    <property type="term" value="F:ATP binding"/>
    <property type="evidence" value="ECO:0007669"/>
    <property type="project" value="InterPro"/>
</dbReference>
<dbReference type="EMBL" id="GL871522">
    <property type="protein sequence ID" value="EGC28901.1"/>
    <property type="molecule type" value="Genomic_DNA"/>
</dbReference>
<evidence type="ECO:0008006" key="7">
    <source>
        <dbReference type="Google" id="ProtNLM"/>
    </source>
</evidence>
<dbReference type="GO" id="GO:0005737">
    <property type="term" value="C:cytoplasm"/>
    <property type="evidence" value="ECO:0000318"/>
    <property type="project" value="GO_Central"/>
</dbReference>
<keyword evidence="6" id="KW-1185">Reference proteome</keyword>
<keyword evidence="3 4" id="KW-0418">Kinase</keyword>